<keyword evidence="6" id="KW-0675">Receptor</keyword>
<dbReference type="InterPro" id="IPR036116">
    <property type="entry name" value="FN3_sf"/>
</dbReference>
<dbReference type="InterPro" id="IPR013783">
    <property type="entry name" value="Ig-like_fold"/>
</dbReference>
<evidence type="ECO:0000313" key="12">
    <source>
        <dbReference type="Proteomes" id="UP001152803"/>
    </source>
</evidence>
<evidence type="ECO:0000256" key="4">
    <source>
        <dbReference type="ARBA" id="ARBA00022989"/>
    </source>
</evidence>
<evidence type="ECO:0000256" key="2">
    <source>
        <dbReference type="ARBA" id="ARBA00022692"/>
    </source>
</evidence>
<dbReference type="InterPro" id="IPR003961">
    <property type="entry name" value="FN3_dom"/>
</dbReference>
<keyword evidence="3" id="KW-0732">Signal</keyword>
<feature type="region of interest" description="Disordered" evidence="8">
    <location>
        <begin position="370"/>
        <end position="391"/>
    </location>
</feature>
<evidence type="ECO:0000256" key="8">
    <source>
        <dbReference type="SAM" id="MobiDB-lite"/>
    </source>
</evidence>
<dbReference type="OrthoDB" id="9890215at2759"/>
<keyword evidence="7" id="KW-0325">Glycoprotein</keyword>
<evidence type="ECO:0000256" key="7">
    <source>
        <dbReference type="ARBA" id="ARBA00023180"/>
    </source>
</evidence>
<dbReference type="Proteomes" id="UP001152803">
    <property type="component" value="Unassembled WGS sequence"/>
</dbReference>
<dbReference type="PANTHER" id="PTHR23037:SF46">
    <property type="entry name" value="INTERLEUKIN 5 RECEPTOR SUBUNIT ALPHA"/>
    <property type="match status" value="1"/>
</dbReference>
<dbReference type="PROSITE" id="PS50853">
    <property type="entry name" value="FN3"/>
    <property type="match status" value="1"/>
</dbReference>
<dbReference type="SUPFAM" id="SSF49265">
    <property type="entry name" value="Fibronectin type III"/>
    <property type="match status" value="2"/>
</dbReference>
<gene>
    <name evidence="11" type="ORF">COCON_G00056950</name>
</gene>
<evidence type="ECO:0000256" key="6">
    <source>
        <dbReference type="ARBA" id="ARBA00023170"/>
    </source>
</evidence>
<feature type="transmembrane region" description="Helical" evidence="9">
    <location>
        <begin position="235"/>
        <end position="258"/>
    </location>
</feature>
<dbReference type="AlphaFoldDB" id="A0A9Q1I2E6"/>
<keyword evidence="12" id="KW-1185">Reference proteome</keyword>
<evidence type="ECO:0000256" key="1">
    <source>
        <dbReference type="ARBA" id="ARBA00004479"/>
    </source>
</evidence>
<dbReference type="InterPro" id="IPR015152">
    <property type="entry name" value="Growth/epo_recpt_lig-bind"/>
</dbReference>
<feature type="domain" description="Fibronectin type-III" evidence="10">
    <location>
        <begin position="129"/>
        <end position="232"/>
    </location>
</feature>
<organism evidence="11 12">
    <name type="scientific">Conger conger</name>
    <name type="common">Conger eel</name>
    <name type="synonym">Muraena conger</name>
    <dbReference type="NCBI Taxonomy" id="82655"/>
    <lineage>
        <taxon>Eukaryota</taxon>
        <taxon>Metazoa</taxon>
        <taxon>Chordata</taxon>
        <taxon>Craniata</taxon>
        <taxon>Vertebrata</taxon>
        <taxon>Euteleostomi</taxon>
        <taxon>Actinopterygii</taxon>
        <taxon>Neopterygii</taxon>
        <taxon>Teleostei</taxon>
        <taxon>Anguilliformes</taxon>
        <taxon>Congridae</taxon>
        <taxon>Conger</taxon>
    </lineage>
</organism>
<proteinExistence type="predicted"/>
<comment type="subcellular location">
    <subcellularLocation>
        <location evidence="1">Membrane</location>
        <topology evidence="1">Single-pass type I membrane protein</topology>
    </subcellularLocation>
</comment>
<dbReference type="EMBL" id="JAFJMO010000004">
    <property type="protein sequence ID" value="KAJ8278629.1"/>
    <property type="molecule type" value="Genomic_DNA"/>
</dbReference>
<keyword evidence="4 9" id="KW-1133">Transmembrane helix</keyword>
<dbReference type="Gene3D" id="2.60.40.10">
    <property type="entry name" value="Immunoglobulins"/>
    <property type="match status" value="2"/>
</dbReference>
<comment type="caution">
    <text evidence="11">The sequence shown here is derived from an EMBL/GenBank/DDBJ whole genome shotgun (WGS) entry which is preliminary data.</text>
</comment>
<dbReference type="GO" id="GO:0009897">
    <property type="term" value="C:external side of plasma membrane"/>
    <property type="evidence" value="ECO:0007669"/>
    <property type="project" value="TreeGrafter"/>
</dbReference>
<evidence type="ECO:0000256" key="9">
    <source>
        <dbReference type="SAM" id="Phobius"/>
    </source>
</evidence>
<sequence length="430" mass="47703">MSTANAMVAAATVLSLASDSSDLTGQRSKPFFTGCRSREQETFSCWWDPGMYGNISATPAFKVLYSKSGCQELTECPDYTSGENSCFFNKTYTSVWTGYCLLIKVTTERGLVWSEPYSFNILDILQPDPPVQLNWALLNASDSVHYADIIINWAPPTTADVGSGWISLQYQVRFRSSSVPKWKMGSLVQQCSYPLYALETGQEYEVQARCKPRSEGKFSPFSESLRFLLPHRKTAMPALVVLFPLAVLLILILLYMLCSMTQMKHFLLPPIPVPKIDGLSIEMMQTNQFSDFSVSSNVLSAKLSPNLSEEKWEEFPEVWRQTDRSPENTPESGAGARAARCADASDSGCESVESVAMDTAKNKRRLSLASLDTEPSHTDSPCPGRDHTVGTGRDITAEQTALCVFQPIPTENLAVLATFQESPRPNARWN</sequence>
<evidence type="ECO:0000259" key="10">
    <source>
        <dbReference type="PROSITE" id="PS50853"/>
    </source>
</evidence>
<dbReference type="PANTHER" id="PTHR23037">
    <property type="entry name" value="CYTOKINE RECEPTOR"/>
    <property type="match status" value="1"/>
</dbReference>
<evidence type="ECO:0000256" key="5">
    <source>
        <dbReference type="ARBA" id="ARBA00023136"/>
    </source>
</evidence>
<protein>
    <recommendedName>
        <fullName evidence="10">Fibronectin type-III domain-containing protein</fullName>
    </recommendedName>
</protein>
<reference evidence="11" key="1">
    <citation type="journal article" date="2023" name="Science">
        <title>Genome structures resolve the early diversification of teleost fishes.</title>
        <authorList>
            <person name="Parey E."/>
            <person name="Louis A."/>
            <person name="Montfort J."/>
            <person name="Bouchez O."/>
            <person name="Roques C."/>
            <person name="Iampietro C."/>
            <person name="Lluch J."/>
            <person name="Castinel A."/>
            <person name="Donnadieu C."/>
            <person name="Desvignes T."/>
            <person name="Floi Bucao C."/>
            <person name="Jouanno E."/>
            <person name="Wen M."/>
            <person name="Mejri S."/>
            <person name="Dirks R."/>
            <person name="Jansen H."/>
            <person name="Henkel C."/>
            <person name="Chen W.J."/>
            <person name="Zahm M."/>
            <person name="Cabau C."/>
            <person name="Klopp C."/>
            <person name="Thompson A.W."/>
            <person name="Robinson-Rechavi M."/>
            <person name="Braasch I."/>
            <person name="Lecointre G."/>
            <person name="Bobe J."/>
            <person name="Postlethwait J.H."/>
            <person name="Berthelot C."/>
            <person name="Roest Crollius H."/>
            <person name="Guiguen Y."/>
        </authorList>
    </citation>
    <scope>NUCLEOTIDE SEQUENCE</scope>
    <source>
        <strain evidence="11">Concon-B</strain>
    </source>
</reference>
<dbReference type="GO" id="GO:0004896">
    <property type="term" value="F:cytokine receptor activity"/>
    <property type="evidence" value="ECO:0007669"/>
    <property type="project" value="TreeGrafter"/>
</dbReference>
<evidence type="ECO:0000313" key="11">
    <source>
        <dbReference type="EMBL" id="KAJ8278629.1"/>
    </source>
</evidence>
<feature type="region of interest" description="Disordered" evidence="8">
    <location>
        <begin position="314"/>
        <end position="339"/>
    </location>
</feature>
<keyword evidence="5 9" id="KW-0472">Membrane</keyword>
<name>A0A9Q1I2E6_CONCO</name>
<accession>A0A9Q1I2E6</accession>
<keyword evidence="2 9" id="KW-0812">Transmembrane</keyword>
<evidence type="ECO:0000256" key="3">
    <source>
        <dbReference type="ARBA" id="ARBA00022729"/>
    </source>
</evidence>
<dbReference type="Pfam" id="PF09067">
    <property type="entry name" value="EpoR_lig-bind"/>
    <property type="match status" value="1"/>
</dbReference>